<dbReference type="Pfam" id="PF00296">
    <property type="entry name" value="Bac_luciferase"/>
    <property type="match status" value="1"/>
</dbReference>
<dbReference type="InterPro" id="IPR036661">
    <property type="entry name" value="Luciferase-like_sf"/>
</dbReference>
<reference evidence="3" key="1">
    <citation type="journal article" date="2019" name="Int. J. Syst. Evol. Microbiol.">
        <title>The Global Catalogue of Microorganisms (GCM) 10K type strain sequencing project: providing services to taxonomists for standard genome sequencing and annotation.</title>
        <authorList>
            <consortium name="The Broad Institute Genomics Platform"/>
            <consortium name="The Broad Institute Genome Sequencing Center for Infectious Disease"/>
            <person name="Wu L."/>
            <person name="Ma J."/>
        </authorList>
    </citation>
    <scope>NUCLEOTIDE SEQUENCE [LARGE SCALE GENOMIC DNA]</scope>
    <source>
        <strain evidence="3">JCM 17938</strain>
    </source>
</reference>
<proteinExistence type="predicted"/>
<feature type="domain" description="Luciferase-like" evidence="1">
    <location>
        <begin position="1"/>
        <end position="281"/>
    </location>
</feature>
<dbReference type="SUPFAM" id="SSF51679">
    <property type="entry name" value="Bacterial luciferase-like"/>
    <property type="match status" value="1"/>
</dbReference>
<accession>A0ABP8TRK2</accession>
<comment type="caution">
    <text evidence="2">The sequence shown here is derived from an EMBL/GenBank/DDBJ whole genome shotgun (WGS) entry which is preliminary data.</text>
</comment>
<dbReference type="Gene3D" id="3.20.20.30">
    <property type="entry name" value="Luciferase-like domain"/>
    <property type="match status" value="1"/>
</dbReference>
<evidence type="ECO:0000313" key="2">
    <source>
        <dbReference type="EMBL" id="GAA4612113.1"/>
    </source>
</evidence>
<keyword evidence="3" id="KW-1185">Reference proteome</keyword>
<dbReference type="RefSeq" id="WP_345359562.1">
    <property type="nucleotide sequence ID" value="NZ_BAABHJ010000019.1"/>
</dbReference>
<dbReference type="PANTHER" id="PTHR30011">
    <property type="entry name" value="ALKANESULFONATE MONOOXYGENASE-RELATED"/>
    <property type="match status" value="1"/>
</dbReference>
<dbReference type="Proteomes" id="UP001500212">
    <property type="component" value="Unassembled WGS sequence"/>
</dbReference>
<dbReference type="EMBL" id="BAABHJ010000019">
    <property type="protein sequence ID" value="GAA4612113.1"/>
    <property type="molecule type" value="Genomic_DNA"/>
</dbReference>
<evidence type="ECO:0000313" key="3">
    <source>
        <dbReference type="Proteomes" id="UP001500212"/>
    </source>
</evidence>
<organism evidence="2 3">
    <name type="scientific">Actinoallomurus liliacearum</name>
    <dbReference type="NCBI Taxonomy" id="1080073"/>
    <lineage>
        <taxon>Bacteria</taxon>
        <taxon>Bacillati</taxon>
        <taxon>Actinomycetota</taxon>
        <taxon>Actinomycetes</taxon>
        <taxon>Streptosporangiales</taxon>
        <taxon>Thermomonosporaceae</taxon>
        <taxon>Actinoallomurus</taxon>
    </lineage>
</organism>
<name>A0ABP8TRK2_9ACTN</name>
<dbReference type="InterPro" id="IPR011251">
    <property type="entry name" value="Luciferase-like_dom"/>
</dbReference>
<protein>
    <submittedName>
        <fullName evidence="2">LLM class flavin-dependent oxidoreductase</fullName>
    </submittedName>
</protein>
<dbReference type="InterPro" id="IPR051260">
    <property type="entry name" value="Diverse_substr_monoxygenases"/>
</dbReference>
<gene>
    <name evidence="2" type="ORF">GCM10023195_51730</name>
</gene>
<evidence type="ECO:0000259" key="1">
    <source>
        <dbReference type="Pfam" id="PF00296"/>
    </source>
</evidence>
<sequence>MEIGIGLPTTIPGAGGDELLAWAKRGEDLGFSSLGVLDRLMYDSYEPLITLAAAAGATSRIRLTTSILIAAYRGDQVVLAKQLASLHRLSGGRLVVSVAAGPREDDYEACGTPFHRRGRRLDDLLGELRRLWAGAASPGLVPGPSCVNGGPPLIVGGHSEAAMRRAATYGDGWIAGGSSASGYDALAQRARTAWQAAGRTGEPRMLAIAYVALGADAREAAGRYLTEYYAFAGPKADMAVRSMLTDERQLREFADGYEASGCDELILIPCVTDVGQADRIAKAVWG</sequence>
<dbReference type="PANTHER" id="PTHR30011:SF32">
    <property type="entry name" value="CONSERVED PROTEIN"/>
    <property type="match status" value="1"/>
</dbReference>